<evidence type="ECO:0000256" key="11">
    <source>
        <dbReference type="PIRSR" id="PIRSR633865-1"/>
    </source>
</evidence>
<feature type="active site" evidence="12">
    <location>
        <position position="127"/>
    </location>
</feature>
<dbReference type="InterPro" id="IPR033865">
    <property type="entry name" value="Ataxin-3"/>
</dbReference>
<evidence type="ECO:0000313" key="17">
    <source>
        <dbReference type="Proteomes" id="UP000239899"/>
    </source>
</evidence>
<evidence type="ECO:0000256" key="7">
    <source>
        <dbReference type="ARBA" id="ARBA00022807"/>
    </source>
</evidence>
<evidence type="ECO:0000256" key="4">
    <source>
        <dbReference type="ARBA" id="ARBA00022670"/>
    </source>
</evidence>
<keyword evidence="6 12" id="KW-0378">Hydrolase</keyword>
<dbReference type="PROSITE" id="PS50033">
    <property type="entry name" value="UBX"/>
    <property type="match status" value="1"/>
</dbReference>
<organism evidence="16 17">
    <name type="scientific">Chlorella sorokiniana</name>
    <name type="common">Freshwater green alga</name>
    <dbReference type="NCBI Taxonomy" id="3076"/>
    <lineage>
        <taxon>Eukaryota</taxon>
        <taxon>Viridiplantae</taxon>
        <taxon>Chlorophyta</taxon>
        <taxon>core chlorophytes</taxon>
        <taxon>Trebouxiophyceae</taxon>
        <taxon>Chlorellales</taxon>
        <taxon>Chlorellaceae</taxon>
        <taxon>Chlorella clade</taxon>
        <taxon>Chlorella</taxon>
    </lineage>
</organism>
<dbReference type="Pfam" id="PF02099">
    <property type="entry name" value="Josephin"/>
    <property type="match status" value="1"/>
</dbReference>
<dbReference type="SMART" id="SM01246">
    <property type="entry name" value="Josephin"/>
    <property type="match status" value="1"/>
</dbReference>
<keyword evidence="9" id="KW-0804">Transcription</keyword>
<dbReference type="Pfam" id="PF02809">
    <property type="entry name" value="UIM"/>
    <property type="match status" value="3"/>
</dbReference>
<evidence type="ECO:0000259" key="14">
    <source>
        <dbReference type="PROSITE" id="PS50033"/>
    </source>
</evidence>
<name>A0A2P6TWA3_CHLSO</name>
<dbReference type="EC" id="3.4.19.12" evidence="3"/>
<evidence type="ECO:0000259" key="15">
    <source>
        <dbReference type="PROSITE" id="PS50957"/>
    </source>
</evidence>
<dbReference type="Gene3D" id="3.90.70.40">
    <property type="match status" value="1"/>
</dbReference>
<dbReference type="Gene3D" id="3.10.20.90">
    <property type="entry name" value="Phosphatidylinositol 3-kinase Catalytic Subunit, Chain A, domain 1"/>
    <property type="match status" value="1"/>
</dbReference>
<dbReference type="CDD" id="cd01767">
    <property type="entry name" value="UBX"/>
    <property type="match status" value="1"/>
</dbReference>
<feature type="compositionally biased region" description="Low complexity" evidence="13">
    <location>
        <begin position="412"/>
        <end position="425"/>
    </location>
</feature>
<feature type="region of interest" description="Disordered" evidence="13">
    <location>
        <begin position="275"/>
        <end position="310"/>
    </location>
</feature>
<keyword evidence="8" id="KW-0805">Transcription regulation</keyword>
<evidence type="ECO:0000256" key="1">
    <source>
        <dbReference type="ARBA" id="ARBA00000707"/>
    </source>
</evidence>
<dbReference type="STRING" id="3076.A0A2P6TWA3"/>
<dbReference type="PRINTS" id="PR01233">
    <property type="entry name" value="JOSEPHIN"/>
</dbReference>
<dbReference type="PROSITE" id="PS50330">
    <property type="entry name" value="UIM"/>
    <property type="match status" value="1"/>
</dbReference>
<feature type="compositionally biased region" description="Gly residues" evidence="13">
    <location>
        <begin position="281"/>
        <end position="307"/>
    </location>
</feature>
<dbReference type="EMBL" id="LHPG02000005">
    <property type="protein sequence ID" value="PRW58346.1"/>
    <property type="molecule type" value="Genomic_DNA"/>
</dbReference>
<feature type="domain" description="UBX" evidence="14">
    <location>
        <begin position="434"/>
        <end position="510"/>
    </location>
</feature>
<feature type="active site" description="Proton acceptor" evidence="11">
    <location>
        <position position="127"/>
    </location>
</feature>
<dbReference type="OrthoDB" id="10063692at2759"/>
<evidence type="ECO:0000256" key="13">
    <source>
        <dbReference type="SAM" id="MobiDB-lite"/>
    </source>
</evidence>
<feature type="active site" evidence="11 12">
    <location>
        <position position="142"/>
    </location>
</feature>
<reference evidence="16 17" key="1">
    <citation type="journal article" date="2018" name="Plant J.">
        <title>Genome sequences of Chlorella sorokiniana UTEX 1602 and Micractinium conductrix SAG 241.80: implications to maltose excretion by a green alga.</title>
        <authorList>
            <person name="Arriola M.B."/>
            <person name="Velmurugan N."/>
            <person name="Zhang Y."/>
            <person name="Plunkett M.H."/>
            <person name="Hondzo H."/>
            <person name="Barney B.M."/>
        </authorList>
    </citation>
    <scope>NUCLEOTIDE SEQUENCE [LARGE SCALE GENOMIC DNA]</scope>
    <source>
        <strain evidence="17">UTEX 1602</strain>
    </source>
</reference>
<dbReference type="InterPro" id="IPR006155">
    <property type="entry name" value="Josephin"/>
</dbReference>
<protein>
    <recommendedName>
        <fullName evidence="3">ubiquitinyl hydrolase 1</fullName>
        <ecNumber evidence="3">3.4.19.12</ecNumber>
    </recommendedName>
</protein>
<comment type="catalytic activity">
    <reaction evidence="1">
        <text>Thiol-dependent hydrolysis of ester, thioester, amide, peptide and isopeptide bonds formed by the C-terminal Gly of ubiquitin (a 76-residue protein attached to proteins as an intracellular targeting signal).</text>
        <dbReference type="EC" id="3.4.19.12"/>
    </reaction>
</comment>
<dbReference type="GO" id="GO:0016579">
    <property type="term" value="P:protein deubiquitination"/>
    <property type="evidence" value="ECO:0007669"/>
    <property type="project" value="InterPro"/>
</dbReference>
<dbReference type="Pfam" id="PF00789">
    <property type="entry name" value="UBX"/>
    <property type="match status" value="1"/>
</dbReference>
<gene>
    <name evidence="16" type="ORF">C2E21_2929</name>
</gene>
<dbReference type="PANTHER" id="PTHR14159">
    <property type="entry name" value="ATAXIN-3-RELATED"/>
    <property type="match status" value="1"/>
</dbReference>
<feature type="region of interest" description="Disordered" evidence="13">
    <location>
        <begin position="325"/>
        <end position="369"/>
    </location>
</feature>
<evidence type="ECO:0000256" key="3">
    <source>
        <dbReference type="ARBA" id="ARBA00012759"/>
    </source>
</evidence>
<feature type="active site" description="Nucleophile" evidence="11">
    <location>
        <position position="20"/>
    </location>
</feature>
<dbReference type="GO" id="GO:0004843">
    <property type="term" value="F:cysteine-type deubiquitinase activity"/>
    <property type="evidence" value="ECO:0007669"/>
    <property type="project" value="UniProtKB-EC"/>
</dbReference>
<sequence>MDDGDRADLVYHESQTAALCGVHAVNTLLQAPHFSEVELASIAHELDAAEHELMASAGVDSAEYAAYVAEGSGNVAEHGMFSIQVLSKALEIFGLQVIPYLSSDPAAVEARRDPTAQQAFICNLEEHWFTVRQLHGQWWDLNSLFPAPKPLSAFYLAAYLDSLRDQGYTIFVINGPLPPSHPPTTAAERFVPGQAGRWFTPEEAKQATQENEELKRQGFQQAVTKGVLGKAAAGQGTWVTLSRPGAKRAHDEGDAGAQGDDPDLAQALAASMADIDAPRGGRSGGNTGGGWGRAAGGAWGGGDGGHGQGDEDAELAAAIAASLADHSGPSGAAGEQQQQQQGGSAAAAQQQQQQPRRVSFDLPGSGDEMDPELAAAIAASMEQPPTAGKAPAAAAAQQGAAAAAADASTAPAAAEAAAEAQPELPELGEEPEAGSESVMEVGLRLPTGGRASRRFDRDSATVGHLAAFAAQQGVAVGRHQLALSFPRRVLRDWGQSLAAAGVVHKDLVSVEPK</sequence>
<keyword evidence="7" id="KW-0788">Thiol protease</keyword>
<feature type="active site" evidence="12">
    <location>
        <position position="20"/>
    </location>
</feature>
<dbReference type="GO" id="GO:0005634">
    <property type="term" value="C:nucleus"/>
    <property type="evidence" value="ECO:0007669"/>
    <property type="project" value="UniProtKB-SubCell"/>
</dbReference>
<dbReference type="PROSITE" id="PS50957">
    <property type="entry name" value="JOSEPHIN"/>
    <property type="match status" value="1"/>
</dbReference>
<evidence type="ECO:0000256" key="9">
    <source>
        <dbReference type="ARBA" id="ARBA00023163"/>
    </source>
</evidence>
<evidence type="ECO:0000256" key="10">
    <source>
        <dbReference type="ARBA" id="ARBA00023242"/>
    </source>
</evidence>
<dbReference type="InterPro" id="IPR003903">
    <property type="entry name" value="UIM_dom"/>
</dbReference>
<dbReference type="InterPro" id="IPR001012">
    <property type="entry name" value="UBX_dom"/>
</dbReference>
<evidence type="ECO:0000256" key="8">
    <source>
        <dbReference type="ARBA" id="ARBA00023015"/>
    </source>
</evidence>
<dbReference type="Gene3D" id="1.10.287.10">
    <property type="entry name" value="S15/NS1, RNA-binding"/>
    <property type="match status" value="1"/>
</dbReference>
<keyword evidence="4" id="KW-0645">Protease</keyword>
<evidence type="ECO:0000313" key="16">
    <source>
        <dbReference type="EMBL" id="PRW58346.1"/>
    </source>
</evidence>
<dbReference type="SMART" id="SM00726">
    <property type="entry name" value="UIM"/>
    <property type="match status" value="3"/>
</dbReference>
<comment type="subcellular location">
    <subcellularLocation>
        <location evidence="2">Nucleus</location>
    </subcellularLocation>
</comment>
<feature type="domain" description="Josephin" evidence="15">
    <location>
        <begin position="7"/>
        <end position="188"/>
    </location>
</feature>
<keyword evidence="10" id="KW-0539">Nucleus</keyword>
<dbReference type="AlphaFoldDB" id="A0A2P6TWA3"/>
<accession>A0A2P6TWA3</accession>
<comment type="caution">
    <text evidence="16">The sequence shown here is derived from an EMBL/GenBank/DDBJ whole genome shotgun (WGS) entry which is preliminary data.</text>
</comment>
<dbReference type="PANTHER" id="PTHR14159:SF0">
    <property type="entry name" value="ATAXIN-3-RELATED"/>
    <property type="match status" value="1"/>
</dbReference>
<feature type="region of interest" description="Disordered" evidence="13">
    <location>
        <begin position="412"/>
        <end position="440"/>
    </location>
</feature>
<evidence type="ECO:0000256" key="6">
    <source>
        <dbReference type="ARBA" id="ARBA00022801"/>
    </source>
</evidence>
<evidence type="ECO:0000256" key="2">
    <source>
        <dbReference type="ARBA" id="ARBA00004123"/>
    </source>
</evidence>
<feature type="region of interest" description="Disordered" evidence="13">
    <location>
        <begin position="243"/>
        <end position="262"/>
    </location>
</feature>
<feature type="compositionally biased region" description="Low complexity" evidence="13">
    <location>
        <begin position="332"/>
        <end position="354"/>
    </location>
</feature>
<dbReference type="Proteomes" id="UP000239899">
    <property type="component" value="Unassembled WGS sequence"/>
</dbReference>
<dbReference type="GO" id="GO:0006508">
    <property type="term" value="P:proteolysis"/>
    <property type="evidence" value="ECO:0007669"/>
    <property type="project" value="UniProtKB-KW"/>
</dbReference>
<keyword evidence="17" id="KW-1185">Reference proteome</keyword>
<dbReference type="Gene3D" id="6.10.140.100">
    <property type="match status" value="1"/>
</dbReference>
<proteinExistence type="predicted"/>
<dbReference type="InterPro" id="IPR029071">
    <property type="entry name" value="Ubiquitin-like_domsf"/>
</dbReference>
<evidence type="ECO:0000256" key="5">
    <source>
        <dbReference type="ARBA" id="ARBA00022786"/>
    </source>
</evidence>
<evidence type="ECO:0000256" key="12">
    <source>
        <dbReference type="PROSITE-ProRule" id="PRU00331"/>
    </source>
</evidence>
<keyword evidence="5" id="KW-0833">Ubl conjugation pathway</keyword>
<dbReference type="SUPFAM" id="SSF54236">
    <property type="entry name" value="Ubiquitin-like"/>
    <property type="match status" value="1"/>
</dbReference>